<name>A0A829I1R0_9MYCO</name>
<organism evidence="1 2">
    <name type="scientific">Mycobacteroides abscessus subsp. bolletii CRM-0020</name>
    <dbReference type="NCBI Taxonomy" id="1306401"/>
    <lineage>
        <taxon>Bacteria</taxon>
        <taxon>Bacillati</taxon>
        <taxon>Actinomycetota</taxon>
        <taxon>Actinomycetes</taxon>
        <taxon>Mycobacteriales</taxon>
        <taxon>Mycobacteriaceae</taxon>
        <taxon>Mycobacteroides</taxon>
        <taxon>Mycobacteroides abscessus</taxon>
    </lineage>
</organism>
<dbReference type="AlphaFoldDB" id="A0A829I1R0"/>
<evidence type="ECO:0000313" key="2">
    <source>
        <dbReference type="Proteomes" id="UP000014969"/>
    </source>
</evidence>
<dbReference type="Proteomes" id="UP000014969">
    <property type="component" value="Unassembled WGS sequence"/>
</dbReference>
<dbReference type="SUPFAM" id="SSF69118">
    <property type="entry name" value="AhpD-like"/>
    <property type="match status" value="1"/>
</dbReference>
<protein>
    <submittedName>
        <fullName evidence="1">Carboxymuconolactone decarboxylase</fullName>
    </submittedName>
</protein>
<evidence type="ECO:0000313" key="1">
    <source>
        <dbReference type="EMBL" id="EPQ24916.1"/>
    </source>
</evidence>
<dbReference type="EMBL" id="ATFQ01000004">
    <property type="protein sequence ID" value="EPQ24916.1"/>
    <property type="molecule type" value="Genomic_DNA"/>
</dbReference>
<dbReference type="Gene3D" id="1.20.1290.10">
    <property type="entry name" value="AhpD-like"/>
    <property type="match status" value="1"/>
</dbReference>
<dbReference type="RefSeq" id="WP_005064922.1">
    <property type="nucleotide sequence ID" value="NZ_ATFQ01000004.1"/>
</dbReference>
<reference evidence="1 2" key="1">
    <citation type="journal article" date="2013" name="Genome Announc.">
        <title>Genome Sequence of an Epidemic Isolate of Mycobacterium abscessus subsp. bolletii from Rio de Janeiro, Brazil.</title>
        <authorList>
            <person name="Davidson R.M."/>
            <person name="Reynolds P.R."/>
            <person name="Farias-Hesson E."/>
            <person name="Duarte R.S."/>
            <person name="Jackson M."/>
            <person name="Strong M."/>
        </authorList>
    </citation>
    <scope>NUCLEOTIDE SEQUENCE [LARGE SCALE GENOMIC DNA]</scope>
    <source>
        <strain evidence="1 2">CRM-0020</strain>
    </source>
</reference>
<comment type="caution">
    <text evidence="1">The sequence shown here is derived from an EMBL/GenBank/DDBJ whole genome shotgun (WGS) entry which is preliminary data.</text>
</comment>
<sequence length="163" mass="18669">MSRVESPDDDDVATWLLHSPLLAAGVGGYSDAVYNKSRLSLRVREIARMNIAYANECLVCKNSRETADPTIDEQFYEHAAEWASWSGYSSQERLAGEFAYRFATEHTLLRDDEDFWERCRQLFDDSLLVELTLSCGLWLAMGRSMRVLDVGQSCRLTYHTIQN</sequence>
<accession>A0A829I1R0</accession>
<gene>
    <name evidence="1" type="ORF">J108_02400</name>
</gene>
<dbReference type="InterPro" id="IPR029032">
    <property type="entry name" value="AhpD-like"/>
</dbReference>
<proteinExistence type="predicted"/>